<dbReference type="Gene3D" id="1.10.579.10">
    <property type="entry name" value="DNA Cyclobutane Dipyrimidine Photolyase, subunit A, domain 3"/>
    <property type="match status" value="1"/>
</dbReference>
<dbReference type="EMBL" id="BAAAPY010000001">
    <property type="protein sequence ID" value="GAA2071438.1"/>
    <property type="molecule type" value="Genomic_DNA"/>
</dbReference>
<gene>
    <name evidence="1" type="ORF">GCM10009821_06480</name>
</gene>
<dbReference type="SUPFAM" id="SSF48173">
    <property type="entry name" value="Cryptochrome/photolyase FAD-binding domain"/>
    <property type="match status" value="1"/>
</dbReference>
<dbReference type="Gene3D" id="1.10.10.1710">
    <property type="entry name" value="Deoxyribodipyrimidine photolyase-related"/>
    <property type="match status" value="1"/>
</dbReference>
<proteinExistence type="predicted"/>
<dbReference type="InterPro" id="IPR036134">
    <property type="entry name" value="Crypto/Photolyase_FAD-like_sf"/>
</dbReference>
<evidence type="ECO:0000313" key="1">
    <source>
        <dbReference type="EMBL" id="GAA2071438.1"/>
    </source>
</evidence>
<name>A0ABN2VSR8_9ACTN</name>
<keyword evidence="2" id="KW-1185">Reference proteome</keyword>
<dbReference type="InterPro" id="IPR052551">
    <property type="entry name" value="UV-DNA_repair_photolyase"/>
</dbReference>
<comment type="caution">
    <text evidence="1">The sequence shown here is derived from an EMBL/GenBank/DDBJ whole genome shotgun (WGS) entry which is preliminary data.</text>
</comment>
<evidence type="ECO:0008006" key="3">
    <source>
        <dbReference type="Google" id="ProtNLM"/>
    </source>
</evidence>
<reference evidence="1 2" key="1">
    <citation type="journal article" date="2019" name="Int. J. Syst. Evol. Microbiol.">
        <title>The Global Catalogue of Microorganisms (GCM) 10K type strain sequencing project: providing services to taxonomists for standard genome sequencing and annotation.</title>
        <authorList>
            <consortium name="The Broad Institute Genomics Platform"/>
            <consortium name="The Broad Institute Genome Sequencing Center for Infectious Disease"/>
            <person name="Wu L."/>
            <person name="Ma J."/>
        </authorList>
    </citation>
    <scope>NUCLEOTIDE SEQUENCE [LARGE SCALE GENOMIC DNA]</scope>
    <source>
        <strain evidence="1 2">JCM 15749</strain>
    </source>
</reference>
<dbReference type="PANTHER" id="PTHR38657">
    <property type="entry name" value="SLR1343 PROTEIN"/>
    <property type="match status" value="1"/>
</dbReference>
<evidence type="ECO:0000313" key="2">
    <source>
        <dbReference type="Proteomes" id="UP001501480"/>
    </source>
</evidence>
<accession>A0ABN2VSR8</accession>
<sequence length="252" mass="28234">MLTDDPVMAHSRLSVPMNLGLLHPMEVVEAVLDAYRSGDAPIASVEGMVRQVMGWREWVWHLYWHLGPDYTSSNNHLGATEPLHEAYWELDGEAVEAACLSHALEQVGATGWLHHIQRLMVVGNFSLQRGHDPQALTRWFTDAFVDGTEWVMPANVVGMSQHADGGIVATKPYAAGGAYLSRMTDHCGGCVFDPRKRLGDDACPFTAGYWAFLHRVEDKVSGNHRMGRPLASMRRLKDLEDVVLQERERSRF</sequence>
<dbReference type="PANTHER" id="PTHR38657:SF1">
    <property type="entry name" value="SLR1343 PROTEIN"/>
    <property type="match status" value="1"/>
</dbReference>
<protein>
    <recommendedName>
        <fullName evidence="3">Cryptochrome/photolyase family protein</fullName>
    </recommendedName>
</protein>
<dbReference type="RefSeq" id="WP_344324217.1">
    <property type="nucleotide sequence ID" value="NZ_BAAAPY010000001.1"/>
</dbReference>
<dbReference type="Proteomes" id="UP001501480">
    <property type="component" value="Unassembled WGS sequence"/>
</dbReference>
<dbReference type="Gene3D" id="1.25.40.80">
    <property type="match status" value="1"/>
</dbReference>
<organism evidence="1 2">
    <name type="scientific">Aeromicrobium halocynthiae</name>
    <dbReference type="NCBI Taxonomy" id="560557"/>
    <lineage>
        <taxon>Bacteria</taxon>
        <taxon>Bacillati</taxon>
        <taxon>Actinomycetota</taxon>
        <taxon>Actinomycetes</taxon>
        <taxon>Propionibacteriales</taxon>
        <taxon>Nocardioidaceae</taxon>
        <taxon>Aeromicrobium</taxon>
    </lineage>
</organism>